<gene>
    <name evidence="2" type="ORF">UFOPK3783_00669</name>
</gene>
<organism evidence="2">
    <name type="scientific">freshwater metagenome</name>
    <dbReference type="NCBI Taxonomy" id="449393"/>
    <lineage>
        <taxon>unclassified sequences</taxon>
        <taxon>metagenomes</taxon>
        <taxon>ecological metagenomes</taxon>
    </lineage>
</organism>
<accession>A0A6J7JZK5</accession>
<dbReference type="AlphaFoldDB" id="A0A6J7JZK5"/>
<proteinExistence type="predicted"/>
<name>A0A6J7JZK5_9ZZZZ</name>
<feature type="region of interest" description="Disordered" evidence="1">
    <location>
        <begin position="1"/>
        <end position="26"/>
    </location>
</feature>
<evidence type="ECO:0000256" key="1">
    <source>
        <dbReference type="SAM" id="MobiDB-lite"/>
    </source>
</evidence>
<sequence>MPQSNVDREIDKSVTPPSRKEITSFRAEVGSQVSGLFL</sequence>
<reference evidence="2" key="1">
    <citation type="submission" date="2020-05" db="EMBL/GenBank/DDBJ databases">
        <authorList>
            <person name="Chiriac C."/>
            <person name="Salcher M."/>
            <person name="Ghai R."/>
            <person name="Kavagutti S V."/>
        </authorList>
    </citation>
    <scope>NUCLEOTIDE SEQUENCE</scope>
</reference>
<evidence type="ECO:0000313" key="2">
    <source>
        <dbReference type="EMBL" id="CAB4947502.1"/>
    </source>
</evidence>
<dbReference type="EMBL" id="CAFBNI010000077">
    <property type="protein sequence ID" value="CAB4947502.1"/>
    <property type="molecule type" value="Genomic_DNA"/>
</dbReference>
<protein>
    <submittedName>
        <fullName evidence="2">Unannotated protein</fullName>
    </submittedName>
</protein>
<feature type="compositionally biased region" description="Basic and acidic residues" evidence="1">
    <location>
        <begin position="1"/>
        <end position="23"/>
    </location>
</feature>